<protein>
    <submittedName>
        <fullName evidence="1">Uncharacterized protein</fullName>
    </submittedName>
</protein>
<evidence type="ECO:0000313" key="2">
    <source>
        <dbReference type="Proteomes" id="UP000749311"/>
    </source>
</evidence>
<organism evidence="1 2">
    <name type="scientific">Brooklawnia cerclae</name>
    <dbReference type="NCBI Taxonomy" id="349934"/>
    <lineage>
        <taxon>Bacteria</taxon>
        <taxon>Bacillati</taxon>
        <taxon>Actinomycetota</taxon>
        <taxon>Actinomycetes</taxon>
        <taxon>Propionibacteriales</taxon>
        <taxon>Propionibacteriaceae</taxon>
        <taxon>Brooklawnia</taxon>
    </lineage>
</organism>
<dbReference type="Proteomes" id="UP000749311">
    <property type="component" value="Unassembled WGS sequence"/>
</dbReference>
<dbReference type="EMBL" id="JAAMOZ010000005">
    <property type="protein sequence ID" value="NIH58750.1"/>
    <property type="molecule type" value="Genomic_DNA"/>
</dbReference>
<keyword evidence="2" id="KW-1185">Reference proteome</keyword>
<reference evidence="1 2" key="1">
    <citation type="submission" date="2020-02" db="EMBL/GenBank/DDBJ databases">
        <title>Sequencing the genomes of 1000 actinobacteria strains.</title>
        <authorList>
            <person name="Klenk H.-P."/>
        </authorList>
    </citation>
    <scope>NUCLEOTIDE SEQUENCE [LARGE SCALE GENOMIC DNA]</scope>
    <source>
        <strain evidence="1 2">DSM 19609</strain>
    </source>
</reference>
<proteinExistence type="predicted"/>
<accession>A0ABX0SLD3</accession>
<evidence type="ECO:0000313" key="1">
    <source>
        <dbReference type="EMBL" id="NIH58750.1"/>
    </source>
</evidence>
<sequence>MENGRHRVQHGIFSRRGMRDDPLYQARRTLLTSVV</sequence>
<name>A0ABX0SLD3_9ACTN</name>
<gene>
    <name evidence="1" type="ORF">FB473_003451</name>
</gene>
<comment type="caution">
    <text evidence="1">The sequence shown here is derived from an EMBL/GenBank/DDBJ whole genome shotgun (WGS) entry which is preliminary data.</text>
</comment>